<comment type="function">
    <text evidence="6">Repressor of the lactose catabolism operon. Galactose-6-phosphate is the inducer.</text>
</comment>
<dbReference type="EMBL" id="CP034550">
    <property type="protein sequence ID" value="QFZ19367.1"/>
    <property type="molecule type" value="Genomic_DNA"/>
</dbReference>
<dbReference type="InterPro" id="IPR018356">
    <property type="entry name" value="Tscrpt_reg_HTH_DeoR_CS"/>
</dbReference>
<dbReference type="PANTHER" id="PTHR30363">
    <property type="entry name" value="HTH-TYPE TRANSCRIPTIONAL REGULATOR SRLR-RELATED"/>
    <property type="match status" value="1"/>
</dbReference>
<dbReference type="Gene3D" id="1.10.10.10">
    <property type="entry name" value="Winged helix-like DNA-binding domain superfamily/Winged helix DNA-binding domain"/>
    <property type="match status" value="1"/>
</dbReference>
<dbReference type="InterPro" id="IPR037171">
    <property type="entry name" value="NagB/RpiA_transferase-like"/>
</dbReference>
<dbReference type="InterPro" id="IPR036390">
    <property type="entry name" value="WH_DNA-bd_sf"/>
</dbReference>
<evidence type="ECO:0000256" key="2">
    <source>
        <dbReference type="ARBA" id="ARBA00022491"/>
    </source>
</evidence>
<dbReference type="Gene3D" id="3.40.50.1360">
    <property type="match status" value="1"/>
</dbReference>
<reference evidence="9" key="1">
    <citation type="journal article" date="2021" name="Curr. Microbiol.">
        <title>Complete genome of nocamycin-producing strain Saccharothrix syringae NRRL B-16468 reveals the biosynthetic potential for secondary metabolites.</title>
        <authorList>
            <person name="Mo X."/>
            <person name="Yang S."/>
        </authorList>
    </citation>
    <scope>NUCLEOTIDE SEQUENCE [LARGE SCALE GENOMIC DNA]</scope>
    <source>
        <strain evidence="9">ATCC 51364 / DSM 43886 / JCM 6844 / KCTC 9398 / NBRC 14523 / NRRL B-16468 / INA 2240</strain>
    </source>
</reference>
<dbReference type="Pfam" id="PF00455">
    <property type="entry name" value="DeoRC"/>
    <property type="match status" value="1"/>
</dbReference>
<keyword evidence="2" id="KW-0678">Repressor</keyword>
<evidence type="ECO:0000313" key="8">
    <source>
        <dbReference type="EMBL" id="QFZ19367.1"/>
    </source>
</evidence>
<dbReference type="GO" id="GO:0003700">
    <property type="term" value="F:DNA-binding transcription factor activity"/>
    <property type="evidence" value="ECO:0007669"/>
    <property type="project" value="InterPro"/>
</dbReference>
<evidence type="ECO:0000256" key="5">
    <source>
        <dbReference type="ARBA" id="ARBA00023163"/>
    </source>
</evidence>
<dbReference type="OrthoDB" id="7688673at2"/>
<dbReference type="Proteomes" id="UP000325787">
    <property type="component" value="Chromosome"/>
</dbReference>
<gene>
    <name evidence="8" type="ORF">EKG83_19715</name>
</gene>
<dbReference type="SUPFAM" id="SSF100950">
    <property type="entry name" value="NagB/RpiA/CoA transferase-like"/>
    <property type="match status" value="1"/>
</dbReference>
<keyword evidence="5" id="KW-0804">Transcription</keyword>
<dbReference type="AlphaFoldDB" id="A0A5Q0GZA3"/>
<dbReference type="GO" id="GO:0003677">
    <property type="term" value="F:DNA binding"/>
    <property type="evidence" value="ECO:0007669"/>
    <property type="project" value="UniProtKB-KW"/>
</dbReference>
<dbReference type="InterPro" id="IPR050313">
    <property type="entry name" value="Carb_Metab_HTH_regulators"/>
</dbReference>
<sequence length="280" mass="29402">MSVLTFHLFERSSSCHTPGVKSAERHRVIVDRLRDSTQVGVAELAAATGASEMTIRRDLDLLAASGVLRRVHGGAVPATPSGVEPPFTARAAAAVAAKRAIAAAAVELVRDCETVLLDSGTTAVELARLLRDRTVTVMPMSLHATRELLDAPNVRLLLPGGEPRPGELALVGPLALASMRALRFDVAVLSPCALSLDGGLTAHDLPDAEVKQQAIAVSRRVVALADGTKWDRTAMAHVCPADRPDVVVTDPTAPEDQRAALTARGVLVHVARPAQESTTA</sequence>
<dbReference type="SUPFAM" id="SSF46785">
    <property type="entry name" value="Winged helix' DNA-binding domain"/>
    <property type="match status" value="1"/>
</dbReference>
<feature type="domain" description="HTH deoR-type" evidence="7">
    <location>
        <begin position="22"/>
        <end position="77"/>
    </location>
</feature>
<keyword evidence="4" id="KW-0238">DNA-binding</keyword>
<dbReference type="InterPro" id="IPR014036">
    <property type="entry name" value="DeoR-like_C"/>
</dbReference>
<dbReference type="PRINTS" id="PR00037">
    <property type="entry name" value="HTHLACR"/>
</dbReference>
<evidence type="ECO:0000256" key="1">
    <source>
        <dbReference type="ARBA" id="ARBA00021390"/>
    </source>
</evidence>
<evidence type="ECO:0000256" key="3">
    <source>
        <dbReference type="ARBA" id="ARBA00023015"/>
    </source>
</evidence>
<dbReference type="KEGG" id="ssyi:EKG83_19715"/>
<dbReference type="InterPro" id="IPR036388">
    <property type="entry name" value="WH-like_DNA-bd_sf"/>
</dbReference>
<dbReference type="PANTHER" id="PTHR30363:SF4">
    <property type="entry name" value="GLYCEROL-3-PHOSPHATE REGULON REPRESSOR"/>
    <property type="match status" value="1"/>
</dbReference>
<protein>
    <recommendedName>
        <fullName evidence="1">Lactose phosphotransferase system repressor</fullName>
    </recommendedName>
</protein>
<dbReference type="SMART" id="SM00420">
    <property type="entry name" value="HTH_DEOR"/>
    <property type="match status" value="1"/>
</dbReference>
<evidence type="ECO:0000256" key="6">
    <source>
        <dbReference type="ARBA" id="ARBA00024937"/>
    </source>
</evidence>
<dbReference type="InterPro" id="IPR001034">
    <property type="entry name" value="DeoR_HTH"/>
</dbReference>
<proteinExistence type="predicted"/>
<keyword evidence="9" id="KW-1185">Reference proteome</keyword>
<evidence type="ECO:0000259" key="7">
    <source>
        <dbReference type="PROSITE" id="PS51000"/>
    </source>
</evidence>
<keyword evidence="3" id="KW-0805">Transcription regulation</keyword>
<organism evidence="8 9">
    <name type="scientific">Saccharothrix syringae</name>
    <name type="common">Nocardiopsis syringae</name>
    <dbReference type="NCBI Taxonomy" id="103733"/>
    <lineage>
        <taxon>Bacteria</taxon>
        <taxon>Bacillati</taxon>
        <taxon>Actinomycetota</taxon>
        <taxon>Actinomycetes</taxon>
        <taxon>Pseudonocardiales</taxon>
        <taxon>Pseudonocardiaceae</taxon>
        <taxon>Saccharothrix</taxon>
    </lineage>
</organism>
<evidence type="ECO:0000313" key="9">
    <source>
        <dbReference type="Proteomes" id="UP000325787"/>
    </source>
</evidence>
<dbReference type="Pfam" id="PF08220">
    <property type="entry name" value="HTH_DeoR"/>
    <property type="match status" value="1"/>
</dbReference>
<dbReference type="PROSITE" id="PS51000">
    <property type="entry name" value="HTH_DEOR_2"/>
    <property type="match status" value="1"/>
</dbReference>
<dbReference type="SMART" id="SM01134">
    <property type="entry name" value="DeoRC"/>
    <property type="match status" value="1"/>
</dbReference>
<name>A0A5Q0GZA3_SACSY</name>
<dbReference type="PROSITE" id="PS00894">
    <property type="entry name" value="HTH_DEOR_1"/>
    <property type="match status" value="1"/>
</dbReference>
<evidence type="ECO:0000256" key="4">
    <source>
        <dbReference type="ARBA" id="ARBA00023125"/>
    </source>
</evidence>
<accession>A0A5Q0GZA3</accession>